<sequence length="386" mass="45643">MIRLHWLAGIFCVCTISIISFLLKMPEPESRDENMKYILQWTSPDTDPFFLMGKGQEQFVKRMCPINNCFITSDRDELNSIKDFDAILFYGPEFTQKEVIFPTERSLHQKYVFVSRESPAYYNLDKPRYDGFFNWTYTYKLNSDIYFGFIIIKNEYGNIIGPKTNIYWMDVNYMKSINSDLKNKLKSKKFAVAWFVSNCQSRSKREKIALKLQKELYIRGLVLDIYSEKCSWIGTKSCPKDEEINLAGTECLRKLETDYYFYLAFENSLSEDYVTEKLLNAVQHHAVPIVFGGADYDRFLPEGSYLNANKLSMIELVNKIVAAILNKEVYYDYFKWTNHYSYHAVDEMPESDYMCSLCSALNDQFFVNQISIYENMREWWNLKPQR</sequence>
<evidence type="ECO:0000313" key="1">
    <source>
        <dbReference type="EMBL" id="KAJ8718318.1"/>
    </source>
</evidence>
<name>A0ACC2QI73_9NEOP</name>
<evidence type="ECO:0000313" key="2">
    <source>
        <dbReference type="Proteomes" id="UP001231649"/>
    </source>
</evidence>
<dbReference type="EMBL" id="CM056789">
    <property type="protein sequence ID" value="KAJ8718318.1"/>
    <property type="molecule type" value="Genomic_DNA"/>
</dbReference>
<organism evidence="1 2">
    <name type="scientific">Mythimna loreyi</name>
    <dbReference type="NCBI Taxonomy" id="667449"/>
    <lineage>
        <taxon>Eukaryota</taxon>
        <taxon>Metazoa</taxon>
        <taxon>Ecdysozoa</taxon>
        <taxon>Arthropoda</taxon>
        <taxon>Hexapoda</taxon>
        <taxon>Insecta</taxon>
        <taxon>Pterygota</taxon>
        <taxon>Neoptera</taxon>
        <taxon>Endopterygota</taxon>
        <taxon>Lepidoptera</taxon>
        <taxon>Glossata</taxon>
        <taxon>Ditrysia</taxon>
        <taxon>Noctuoidea</taxon>
        <taxon>Noctuidae</taxon>
        <taxon>Noctuinae</taxon>
        <taxon>Hadenini</taxon>
        <taxon>Mythimna</taxon>
    </lineage>
</organism>
<dbReference type="Proteomes" id="UP001231649">
    <property type="component" value="Chromosome 13"/>
</dbReference>
<proteinExistence type="predicted"/>
<comment type="caution">
    <text evidence="1">The sequence shown here is derived from an EMBL/GenBank/DDBJ whole genome shotgun (WGS) entry which is preliminary data.</text>
</comment>
<reference evidence="1" key="1">
    <citation type="submission" date="2023-03" db="EMBL/GenBank/DDBJ databases">
        <title>Chromosome-level genomes of two armyworms, Mythimna separata and Mythimna loreyi, provide insights into the biosynthesis and reception of sex pheromones.</title>
        <authorList>
            <person name="Zhao H."/>
        </authorList>
    </citation>
    <scope>NUCLEOTIDE SEQUENCE</scope>
    <source>
        <strain evidence="1">BeijingLab</strain>
    </source>
</reference>
<protein>
    <submittedName>
        <fullName evidence="1">Uncharacterized protein</fullName>
    </submittedName>
</protein>
<keyword evidence="2" id="KW-1185">Reference proteome</keyword>
<accession>A0ACC2QI73</accession>
<gene>
    <name evidence="1" type="ORF">PYW08_002555</name>
</gene>